<dbReference type="AlphaFoldDB" id="A0AA36IAP1"/>
<dbReference type="InterPro" id="IPR018247">
    <property type="entry name" value="EF_Hand_1_Ca_BS"/>
</dbReference>
<evidence type="ECO:0000259" key="3">
    <source>
        <dbReference type="PROSITE" id="PS50222"/>
    </source>
</evidence>
<dbReference type="GO" id="GO:0005509">
    <property type="term" value="F:calcium ion binding"/>
    <property type="evidence" value="ECO:0007669"/>
    <property type="project" value="InterPro"/>
</dbReference>
<evidence type="ECO:0000256" key="1">
    <source>
        <dbReference type="ARBA" id="ARBA00022837"/>
    </source>
</evidence>
<feature type="compositionally biased region" description="Low complexity" evidence="2">
    <location>
        <begin position="68"/>
        <end position="80"/>
    </location>
</feature>
<dbReference type="InterPro" id="IPR002048">
    <property type="entry name" value="EF_hand_dom"/>
</dbReference>
<name>A0AA36IAP1_9DINO</name>
<accession>A0AA36IAP1</accession>
<feature type="region of interest" description="Disordered" evidence="2">
    <location>
        <begin position="1"/>
        <end position="26"/>
    </location>
</feature>
<dbReference type="SUPFAM" id="SSF47473">
    <property type="entry name" value="EF-hand"/>
    <property type="match status" value="1"/>
</dbReference>
<keyword evidence="1" id="KW-0106">Calcium</keyword>
<dbReference type="PROSITE" id="PS50222">
    <property type="entry name" value="EF_HAND_2"/>
    <property type="match status" value="1"/>
</dbReference>
<feature type="domain" description="EF-hand" evidence="3">
    <location>
        <begin position="422"/>
        <end position="457"/>
    </location>
</feature>
<dbReference type="PROSITE" id="PS00018">
    <property type="entry name" value="EF_HAND_1"/>
    <property type="match status" value="1"/>
</dbReference>
<feature type="compositionally biased region" description="Low complexity" evidence="2">
    <location>
        <begin position="168"/>
        <end position="178"/>
    </location>
</feature>
<dbReference type="Gene3D" id="1.10.238.10">
    <property type="entry name" value="EF-hand"/>
    <property type="match status" value="1"/>
</dbReference>
<evidence type="ECO:0000313" key="4">
    <source>
        <dbReference type="EMBL" id="CAJ1383306.1"/>
    </source>
</evidence>
<evidence type="ECO:0000256" key="2">
    <source>
        <dbReference type="SAM" id="MobiDB-lite"/>
    </source>
</evidence>
<sequence length="521" mass="58269">MAPKGRTGHAATPGEKMERRPMALRPPQTAAEDLATLCEAQCAPRGRPIELSSETSAESDEATGPLHPSAWAASAAAKAPKVAEPKGRAAGRCGSRRHAPRSGRCTAPKARQLPETPRLDGDVQRLAVALRQPPQERSRPSTERGPISSRPVVSASLRPPRPAPSPGPESSGSGWYSPLPTASRFKDLRRDSSVRKASLPDVSKTMGFENVRQAWGAEREVRQAEGAPGMKETSRKLRRRNAQLETIAQRVANDGAKQMKNLGLTMQKKVHHELSPEEQMPDRVGKLAKQLRIPLDMMKQAYDTFLEICLRPDDPMAVKGVKTNKKGELLDEDLDVFKEGSVNLEGFSKVICKLIGCHSTAELPPGLIQQSFQDADAKAEKAVTFLDFAFWYSRHFFNETMLLTNAQMEVRELARKYELPIIEVEQYKKKFDFFDEDSSGYIDYAEFRTLLNALVKLPGNCELPPSRVQQFWAEADRERKEAVSFEGFLIFFYRYFNLSTPCACPFREYYRGIRRVPVAHV</sequence>
<reference evidence="4" key="1">
    <citation type="submission" date="2023-08" db="EMBL/GenBank/DDBJ databases">
        <authorList>
            <person name="Chen Y."/>
            <person name="Shah S."/>
            <person name="Dougan E. K."/>
            <person name="Thang M."/>
            <person name="Chan C."/>
        </authorList>
    </citation>
    <scope>NUCLEOTIDE SEQUENCE</scope>
</reference>
<dbReference type="Proteomes" id="UP001178507">
    <property type="component" value="Unassembled WGS sequence"/>
</dbReference>
<dbReference type="InterPro" id="IPR011992">
    <property type="entry name" value="EF-hand-dom_pair"/>
</dbReference>
<evidence type="ECO:0000313" key="5">
    <source>
        <dbReference type="Proteomes" id="UP001178507"/>
    </source>
</evidence>
<keyword evidence="5" id="KW-1185">Reference proteome</keyword>
<protein>
    <recommendedName>
        <fullName evidence="3">EF-hand domain-containing protein</fullName>
    </recommendedName>
</protein>
<feature type="region of interest" description="Disordered" evidence="2">
    <location>
        <begin position="45"/>
        <end position="178"/>
    </location>
</feature>
<dbReference type="EMBL" id="CAUJNA010001002">
    <property type="protein sequence ID" value="CAJ1383306.1"/>
    <property type="molecule type" value="Genomic_DNA"/>
</dbReference>
<dbReference type="Pfam" id="PF13499">
    <property type="entry name" value="EF-hand_7"/>
    <property type="match status" value="1"/>
</dbReference>
<dbReference type="SMART" id="SM00054">
    <property type="entry name" value="EFh"/>
    <property type="match status" value="2"/>
</dbReference>
<gene>
    <name evidence="4" type="ORF">EVOR1521_LOCUS10457</name>
</gene>
<comment type="caution">
    <text evidence="4">The sequence shown here is derived from an EMBL/GenBank/DDBJ whole genome shotgun (WGS) entry which is preliminary data.</text>
</comment>
<proteinExistence type="predicted"/>
<organism evidence="4 5">
    <name type="scientific">Effrenium voratum</name>
    <dbReference type="NCBI Taxonomy" id="2562239"/>
    <lineage>
        <taxon>Eukaryota</taxon>
        <taxon>Sar</taxon>
        <taxon>Alveolata</taxon>
        <taxon>Dinophyceae</taxon>
        <taxon>Suessiales</taxon>
        <taxon>Symbiodiniaceae</taxon>
        <taxon>Effrenium</taxon>
    </lineage>
</organism>